<feature type="active site" description="Proton acceptor; for dehydratase activity" evidence="8">
    <location>
        <position position="4752"/>
    </location>
</feature>
<feature type="active site" description="Proton acceptor; for dehydratase activity" evidence="8">
    <location>
        <position position="1283"/>
    </location>
</feature>
<feature type="active site" description="Proton donor; for dehydratase activity" evidence="8">
    <location>
        <position position="4916"/>
    </location>
</feature>
<dbReference type="PROSITE" id="PS52004">
    <property type="entry name" value="KS3_2"/>
    <property type="match status" value="4"/>
</dbReference>
<dbReference type="InterPro" id="IPR016036">
    <property type="entry name" value="Malonyl_transacylase_ACP-bd"/>
</dbReference>
<feature type="domain" description="Carrier" evidence="10">
    <location>
        <begin position="261"/>
        <end position="336"/>
    </location>
</feature>
<dbReference type="InterPro" id="IPR018201">
    <property type="entry name" value="Ketoacyl_synth_AS"/>
</dbReference>
<evidence type="ECO:0000256" key="4">
    <source>
        <dbReference type="ARBA" id="ARBA00022679"/>
    </source>
</evidence>
<reference evidence="14" key="1">
    <citation type="journal article" date="2019" name="Int. J. Syst. Evol. Microbiol.">
        <title>The Global Catalogue of Microorganisms (GCM) 10K type strain sequencing project: providing services to taxonomists for standard genome sequencing and annotation.</title>
        <authorList>
            <consortium name="The Broad Institute Genomics Platform"/>
            <consortium name="The Broad Institute Genome Sequencing Center for Infectious Disease"/>
            <person name="Wu L."/>
            <person name="Ma J."/>
        </authorList>
    </citation>
    <scope>NUCLEOTIDE SEQUENCE [LARGE SCALE GENOMIC DNA]</scope>
    <source>
        <strain evidence="14">JCM 4504</strain>
    </source>
</reference>
<dbReference type="InterPro" id="IPR036736">
    <property type="entry name" value="ACP-like_sf"/>
</dbReference>
<dbReference type="PROSITE" id="PS00012">
    <property type="entry name" value="PHOSPHOPANTETHEINE"/>
    <property type="match status" value="4"/>
</dbReference>
<dbReference type="InterPro" id="IPR055123">
    <property type="entry name" value="SpnB-like_Rossmann"/>
</dbReference>
<keyword evidence="5" id="KW-0045">Antibiotic biosynthesis</keyword>
<dbReference type="Pfam" id="PF00550">
    <property type="entry name" value="PP-binding"/>
    <property type="match status" value="4"/>
</dbReference>
<dbReference type="InterPro" id="IPR006162">
    <property type="entry name" value="Ppantetheine_attach_site"/>
</dbReference>
<dbReference type="InterPro" id="IPR036291">
    <property type="entry name" value="NAD(P)-bd_dom_sf"/>
</dbReference>
<dbReference type="InterPro" id="IPR042104">
    <property type="entry name" value="PKS_dehydratase_sf"/>
</dbReference>
<dbReference type="Gene3D" id="3.40.366.10">
    <property type="entry name" value="Malonyl-Coenzyme A Acyl Carrier Protein, domain 2"/>
    <property type="match status" value="4"/>
</dbReference>
<dbReference type="Gene3D" id="3.40.47.10">
    <property type="match status" value="4"/>
</dbReference>
<dbReference type="Gene3D" id="1.10.1200.10">
    <property type="entry name" value="ACP-like"/>
    <property type="match status" value="4"/>
</dbReference>
<feature type="domain" description="Carrier" evidence="10">
    <location>
        <begin position="3734"/>
        <end position="3809"/>
    </location>
</feature>
<dbReference type="InterPro" id="IPR020841">
    <property type="entry name" value="PKS_Beta-ketoAc_synthase_dom"/>
</dbReference>
<dbReference type="InterPro" id="IPR049900">
    <property type="entry name" value="PKS_mFAS_DH"/>
</dbReference>
<dbReference type="CDD" id="cd00833">
    <property type="entry name" value="PKS"/>
    <property type="match status" value="4"/>
</dbReference>
<feature type="domain" description="Ketosynthase family 3 (KS3)" evidence="11">
    <location>
        <begin position="2100"/>
        <end position="2524"/>
    </location>
</feature>
<evidence type="ECO:0000256" key="5">
    <source>
        <dbReference type="ARBA" id="ARBA00023194"/>
    </source>
</evidence>
<dbReference type="Pfam" id="PF16197">
    <property type="entry name" value="KAsynt_C_assoc"/>
    <property type="match status" value="4"/>
</dbReference>
<feature type="region of interest" description="Disordered" evidence="9">
    <location>
        <begin position="6006"/>
        <end position="6025"/>
    </location>
</feature>
<dbReference type="PROSITE" id="PS00606">
    <property type="entry name" value="KS3_1"/>
    <property type="match status" value="4"/>
</dbReference>
<evidence type="ECO:0000259" key="10">
    <source>
        <dbReference type="PROSITE" id="PS50075"/>
    </source>
</evidence>
<dbReference type="InterPro" id="IPR049552">
    <property type="entry name" value="PKS_DH_N"/>
</dbReference>
<comment type="caution">
    <text evidence="13">The sequence shown here is derived from an EMBL/GenBank/DDBJ whole genome shotgun (WGS) entry which is preliminary data.</text>
</comment>
<feature type="region of interest" description="C-terminal hotdog fold" evidence="8">
    <location>
        <begin position="4855"/>
        <end position="4991"/>
    </location>
</feature>
<feature type="compositionally biased region" description="Low complexity" evidence="9">
    <location>
        <begin position="7381"/>
        <end position="7394"/>
    </location>
</feature>
<dbReference type="InterPro" id="IPR013968">
    <property type="entry name" value="PKS_KR"/>
</dbReference>
<evidence type="ECO:0000256" key="1">
    <source>
        <dbReference type="ARBA" id="ARBA00004792"/>
    </source>
</evidence>
<organism evidence="13 14">
    <name type="scientific">Streptomyces plicatus</name>
    <dbReference type="NCBI Taxonomy" id="1922"/>
    <lineage>
        <taxon>Bacteria</taxon>
        <taxon>Bacillati</taxon>
        <taxon>Actinomycetota</taxon>
        <taxon>Actinomycetes</taxon>
        <taxon>Kitasatosporales</taxon>
        <taxon>Streptomycetaceae</taxon>
        <taxon>Streptomyces</taxon>
        <taxon>Streptomyces rochei group</taxon>
    </lineage>
</organism>
<evidence type="ECO:0000313" key="14">
    <source>
        <dbReference type="Proteomes" id="UP001596321"/>
    </source>
</evidence>
<dbReference type="PANTHER" id="PTHR43775">
    <property type="entry name" value="FATTY ACID SYNTHASE"/>
    <property type="match status" value="1"/>
</dbReference>
<feature type="region of interest" description="N-terminal hotdog fold" evidence="8">
    <location>
        <begin position="4720"/>
        <end position="4843"/>
    </location>
</feature>
<feature type="active site" description="Proton donor; for dehydratase activity" evidence="8">
    <location>
        <position position="1447"/>
    </location>
</feature>
<feature type="compositionally biased region" description="Basic and acidic residues" evidence="9">
    <location>
        <begin position="5132"/>
        <end position="5142"/>
    </location>
</feature>
<dbReference type="SMART" id="SM00825">
    <property type="entry name" value="PKS_KS"/>
    <property type="match status" value="4"/>
</dbReference>
<keyword evidence="7" id="KW-0012">Acyltransferase</keyword>
<dbReference type="Pfam" id="PF22953">
    <property type="entry name" value="SpnB_Rossmann"/>
    <property type="match status" value="4"/>
</dbReference>
<dbReference type="InterPro" id="IPR014030">
    <property type="entry name" value="Ketoacyl_synth_N"/>
</dbReference>
<dbReference type="SUPFAM" id="SSF47336">
    <property type="entry name" value="ACP-like"/>
    <property type="match status" value="4"/>
</dbReference>
<feature type="region of interest" description="N-terminal hotdog fold" evidence="8">
    <location>
        <begin position="2988"/>
        <end position="3115"/>
    </location>
</feature>
<dbReference type="InterPro" id="IPR016035">
    <property type="entry name" value="Acyl_Trfase/lysoPLipase"/>
</dbReference>
<dbReference type="InterPro" id="IPR057326">
    <property type="entry name" value="KR_dom"/>
</dbReference>
<feature type="domain" description="PKS/mFAS DH" evidence="12">
    <location>
        <begin position="6487"/>
        <end position="6767"/>
    </location>
</feature>
<dbReference type="InterPro" id="IPR032821">
    <property type="entry name" value="PKS_assoc"/>
</dbReference>
<dbReference type="SUPFAM" id="SSF55048">
    <property type="entry name" value="Probable ACP-binding domain of malonyl-CoA ACP transacylase"/>
    <property type="match status" value="4"/>
</dbReference>
<feature type="domain" description="Carrier" evidence="10">
    <location>
        <begin position="5490"/>
        <end position="5565"/>
    </location>
</feature>
<keyword evidence="3" id="KW-0597">Phosphoprotein</keyword>
<feature type="domain" description="PKS/mFAS DH" evidence="12">
    <location>
        <begin position="4720"/>
        <end position="4991"/>
    </location>
</feature>
<feature type="region of interest" description="Disordered" evidence="9">
    <location>
        <begin position="5127"/>
        <end position="5153"/>
    </location>
</feature>
<sequence>MARHLVVVRGVRELLLVSRRGPAAEGVEGLVAELSRAGARVSVEACDVVDGAAVADLVARHGVGAVVHSAGVLDDGTVESLTPERLAGVLRPKVDAAWNLHEATKDLDLDAFVLFSSMSGILGGPGQANYAAGNTFLDALARHRRALGLPATSLAWGPWTQDAGMIGTLSDTDVRRIARAGMPELTPEQGAALFDAALASNEPNVLPVRLDLAALREQGDPHPMLRGLVRARRRRSAAGGSAATAGLVQRLEGLGAEERREVLLDLVRGQIAVVLGHAGAQTVDPARAFQDLGFDSLTAVELRNRLGKATGLRLPATVVFDYPTAHALVGYLLDELFGAAEPAAVVPVAALPSVADDPVVIVGMACRYPGGVASPEDLWRVVSEGVDAVTEFPVNRGWDIDTLYNPDREASGTTYSKAGGFLHDAGAFDAEFFGMSPREAVATDAQQRLLLETTWEAIERAGIDPVSLRGSQTGVFAGVMYNDYGNMLADEQYEGFRSNGSAPSIASGRVSYTFGFEGPAVTVDTACSSSLVAMHWAAQALRSGECSLAVAGGVTVMSTPTTFVEFSRQGGLSADGRCRSFADAADGVGWSEGVGMVVLERLSDARRHGHRVLAVVRGSAVNQDGASNGLTAPNGPSQQRVIRQALASGGLSVADVDVVEAHGTGTTLGDPIEAQALLATYGQGREGDRPLWLGSVKSNLGHTQAAAGVAGVIKMVMAMRHGVLPRTLHVDAPSSHVDWSAGAVELLTEVREWPDGERVRRAGVSSFGISGTNAHLILEQPEPVAELEPEGEGVASLAPGVVPLALSGRSAEALRAQAARLLARIEADPALRAVDLGHSLATQRSHFDHRAVVLADEWETAVRGLAAVCVGEPDPAAVVGECEAGRTAFLFSGQGSQRLGMGRELYARFPVFAEALDAVCAVLDGLLGRPLREVVWGEDAESLNGTEFAQAGLFAVEVALFRLLTSWGVRPEFVAGHSIGEVAAAHVAGVFSLADACALVAARGRLMQALPAGGSMVAVEATEAEVLEHLDAVAGASIAAVNGPASVVVSGAEDAVEAVAEAFREQGRRVSRLRVSHAFHSPLMEPMLDEFREVVAGLSFGEPRVPVVSNVTGRVAEAGELADPEYWVRHVREAVRFDDGVRALVEQGVSRFVELGPDGVLCGMARERAGEDAVLVPLLRKDREEVTTALAALAELHVSGVAADWGTVLDGTGARAVDLPTYAFQHEYFWPTGTVAGTGDIRLAGLGAAGHPLLGAAVELATGDGVVFTGRLSAQSHPWLADHAVQGAVLVPGTALLELAVRAADEVGCDAVEELTLPAPLVLPERGAVRIQVSVGEPDDSGRRTITMHSRDDAGDERQPWTLNAEGVLAPDTVAPEFDASVWPPRDAEPVDVSDCYERLADAGLRYGPVFQGLRAAWRRGDEVFAEVVLSEATDGTAYGLHPALSDAALHASFAFGDGDAPGGVPFIWEGVSLHASGASALRVRLSRTGDDTLAVHMADPSGAPVASVESLTVRAATAGVRPDDASRALYRVEWVPARDADGDALPGQVGVLGTIGTTALAGLPGDGFVAFADLADLAGAGEVPGTVLVGADAGAGSASGADVVGSVHDAAVRALELIRTWVAEERFAASRLVFVTRDTEGATDLQAAAVRGLVRSASLEHPGRFGLLDVEHGTDIGALTAALSVEETETAVRDGEVRVPRLTRVVSADDTSSAAIDVPLSDTDGGTVLLTGGTGGLGRILARHLVVQHGVRDLLLVSRRGPAAEGIDAVTAELTGLGARVSVAACDLADRTAVDALLAGVPADRPVRAVVHAAGVLDDGTVESLTPERLAGVLRPKVDAAWNLHEATKDLDLDAFVLFSSVAGTFGSAGQAAYAAGNAFLDALVEHRRSSGMTAVSLVWGPWSQEAGMTEGLSETDRRRIARSGLPAVTAEQGTALFDAALASGEPVVLPVRLDLAALRGRDDVPNLLRGLVRARRRRSAAGGSAATAGLVQRLEALEEAERREMLLDLVRGQVAIVLGHSGVQSVHPDRAFQDLGFDSLTAVELRNRLGKVTGLRLAATVVFDYPTATLLAGHLLDGVLGTEAAAVVPVAALPSVADDPVVIVGMACRYPGGVASPEDLWRVVSEGVDAVSEFPSDRGWDVESLYNPDRGASGTSYTRSGGFLHDAAEFDPEFFGMSPREAVATDAQQRLLLETTWEAIERAGIDPVSLRGSQTGVFAGVMYHDYANLLAGPEFEGYQGSGSAGSIASGRVSYTFGFEGPAVTVDTACSSSLVAMHWAAQALRSGECSLAVAGGVTVMSTPTTFVEFSRQGGLSADGRCRSFADAADGVGWSEGVGMVVLERLSDARRHGHRVLAVVRGSAVNQDGASNGLTAPNGPSQQRVIRQALASGGLSVADVDVVEAHGTGTTLGDPIEAQALLATYGQDRAPEQPLFLGSVKSNLGHTQAAAGVAGVIKMVMAMRHGVLPRTLHVDAPSSHVDWSAGAVQLLTEVREWPGGERVRRAGVSSFGISGTNAHLILEQPEVETEGEGVASLSPGVVPLVVSGRSAEALRAQAGRLREFLAAGSADALDVAFSLATQRSRFDHRAVVVAGDYDGALAALEAGLPNAGVVEGVATGTGRTAFLFSGQGSQRLGMGRELYARFPVFAEAFDAVCAVLDGLLGRPLREVVWGEDAESLNGTEFAQAGLFAVEVALFRLLTSWGVRPEFVAGHSIGEVAAAHVAGVFSLEDACVLVAARGRLMQALPAGGSMVAVQATEAEVLEHLEAVAGASIAAVNGPASVVVSGVEDAVEAVAEAFREQGRRVSRLRVSHAFHSPLMEPMLDEFRGVVAGLSFGEPRVPVVSNVTGRVAEAGELADPGYWVRHVREAVRFDDGVRALVEQGVSRFVELGPDGVLCGMARERAGEDAVLVPLLRKDRDEEGTALAALGRLHVTGVTVDWSAVLDGTGARAVDLPTYAFQRRRYWPADVPTRAGDMRSAGLGVAEHPLLGAAVELAGTEGADGVVLTGRLSTQSHPWLADHVVQGAVLVPGTALLELAVRAADEVGCDVVEELTLSTPLVLPDRGGIHIQVRVGAPDEDGRCSFGVHARAENATGAPWTVHATGVLAPGSATPTGFDTSVWPPQDAAPVDVSDCYERLAEAGFHYGPSFQRLRAAWRSGDELFAEVALADGTEGDAFGLHPALFDAALHAFVVGDDGRGGIPFSWGGVRLYASGASALRVRLSRDADGTMALELADTAGAPVASVESLTVRPLAAGQLDATGRDSLFQVQWVSARPMGDTTGLGPVGLLDGDAGLTGLPGDGFVVFADLAGLAGAGEVPGTVLVGADAGAGGADVVGSVHDAAVRALELIRAWLAEERFAASRLVFVTRDAEGATDLSAAAVRGLVRSAVSEHPGRFGLLDVGGGADAESVVAALASGEPEAVVVGGGVRVPRLARVVPDAVADGDGGAGPEWGRGPVLVTGGTGGLGRVVARHLVVERGVRELLLVSRRGPAAEGVEGLVAELSRAGARVSVEACDVADGAAVADLVARHGVGAVVHSAGVLDDGTVESLTPERLAGVLRPKVDAAWNLHEATKDLDLDAFVLFSSVAGTFGSAGQAAYAAGNTFLDALARHRRALGLPATSLVWGPWSQEAGMTEGLSETDRRRIARSGLPAVTAEQGTALFDAALVSGEPVVLPVRLDFPALRARGEVPPLLRGLIRTPARRSVAAAGSATASDLAARLNALSEAERREMMLDLVRGQVAIVLGHSGVQSVHPDRAFQDLGFDSLTAVELRNRLGKVTGLRLAATVVFDYPTATLLAGHLLDGVLGTEAAAVVPVAALPSVADDPVVIVGMACRYPGGVASPEDLWRVVSEGVDAVSEFPSDRGWDVESLYNPDREAPGTSYTRSGGFLHDAAEFDPEFFGMSPREAVATDAQQRLLLETTWEAIERAGIDPVSLRGSQTGVFAGVMYNDYGSILTGEQYEGYRGNGSAGSIASGRVSYTFGFEGPAVTVDTACSSSLVAMHWAAQALRSGECSLAVAGGVTVMATPTAFVEFSRQGALSPDSRCKAFSDSADGAGWSEGVGMVVLERLSDARRHGHRVLAVVRGSAVNQDGASNGLTAPNGPSQQRVIRQALASGGLSVADVDVVEAHGTGTTLGDPIEAQALLATYGQGREGDRPLWLGSVKSNLGHTQAAAGVAGVIKMVMAMRHGVLPRTLHVDAPSSHVDWSAGAVELLTEVREWPGAERVRRAGVSSFGISGTNAHLILEQPEPVTELEPAGEGVASPSPGVVPLVVSGRSPEALRAQAGRLREFLAAGSADALDVAFSLATQRSRFDHRAVVVAGDRDGALAALEAGLPNAGVVEGVATGTGRTAFLFSGQGSQRLGMGRELYARFPVFAETFDAVCAGLDEHLERPLREVMWGEDGSVLDGTAYAQAGLFAVEVALFRLLTSWGVRPEFVAGHSIGEVAAAHVAGVFSLADACALVAARGRLMQALPAGGSMVAVEATEAEVLERLEAVAGASIAAVNGPASVVVSGVEDAVEAVAEVFREQGRRTSRLRVSHAFHSPLMEPMLDEFRQVVEALSYERQRIPVISNMSGALAEPGEVQDPEYWVRHVREAVRFDDGVRALVEQGVSRFVELGPDGVLCGMARERAGEDAVLVPLLRKDRDEEGTALAALGRLHVTGVSVDWAAVLDGTGARAVDLPTYAFQRRRYWPETTAVTAADPRSAGVDAAEHPLLGAVVALPDSGGVVLTGRLSVEAQPWLADHVVLGRILLPGTGLVEMALAAGEAAGCATVEELTLAAPLVLPESGGLQVRVVVGPHTDARRTVAVYSRPENAGDAQWTAHASGFLTETAAAAAAEWGEWPPSGAEVLPVESAYEVFRERGYGYGPVFRGLRAAWRRGEELFAEVALPEEASGEAGRFGLHPALLDAAMHAGILNDTDDETAVPFAWNDVSLHAVGAAAVRVRIGRLDGRAVSLSVADVTGAPVLTVGSIASRPLSADQFVTASADGGALYGTAWVPTAVDATEEPAWAAWPEVAEGGEDADVPGVVLLDCGVSDGSVGVPVGVRSVLDRVLGVVQEWLAGERFAGSRLVVVTRGAMPVGVGGSAAAGDVVQAPVWGLVRAALAENPGRFALVDLEQDQDQEQDREQDHGQDQDQDLGTGPGRSADVDAAVAAVVSGESEVAVRGGAVLVPRLTRLPDGSGASADVALTVPALDGSGAVLVTGGTGGLGAVVARYLVAERGVRDLVLVSRRGLEAPGAVELAGELRELGAAVRVLACDVSDRGAVRSLVDSLVADGGLLAVVHAAGVGDNGLVGALSPERLEGVLGPKADAAWWLHEATAGLELAAFVLFSSAGGLVLTAGQGNYAAANVFLDALAAWRRAEGLVATSMAFGFWDVGAGLGQYLSQVDRRRMAAQGLPVLSADAGLALFARGLDRGEATVVPLRVDAAALGVRRDEVPALLRGLVPVRRAAAAALPAAGAGGEGSPAGRLAGLGRAERHRTVLRLVREQVASVLGHGSVEAVGAERAFQELGFDSLAATELRNQLNTLTGLRLPATLVFDHPNALAVTEHIVSRLDGSETARAADANGAGAGRPADDEPIAIIGMACRYPGGVTTPEELWRLVMDGTDTVSDLPDDRGWDVEDLYDPEPGKEGKSYTRRGSFLHDAAQFDPGFFGISPREALYMDPQQRMLLETSWEALERAGIDPTSLKGSRTGVFAGVMYHDYALNVSPSGTAGGSVASGRLSYTYGWEGPAVTVDTACSSSLVALHLAVQALRSGECSLALAGGATVMSTPGMFVEFSRQRGLSVDGRCKAFAGAADGVGWSEGVGVLLVERLSDAVRNGHRVLAVVKGTAVNQDGASNGLTAPNGPSQQRVIRQALLGAGVAPSEVDVVEAHGTGTTLGDPIEAQALLATYGQDRPEDRPLLLGSVKSNIGHTQAAAGVAGVIKMVMAMEHGTVPRTLHVDRPSPHVDWTEGHAELVTEERPWPATGRPRRAGVSAFGLSGTNAHVVLEQSPTRTADEARPAAGTGSATGRPAPAVLPWALSAATPEALRAQAARLLDHATARPDDRPLDTAYALATARTALESRAVVLGTGRDEILAGLRALAEGTDAPGVITGEARSVGTTAFLFSGQGSQRLGMGRGLYEIFPVFAEAFDAVCAGLDEHLERPLRAVVWGEDAESLNGTAYAQAGLFAVEVALFRLLASWGVTPDLVAGHSIGEVAAAHVAGVFSLADACALVAARGRLMQALPAGGTMVAVEATEEEVREQLDFHEAESVSIAAVNGPTSVVVSGVEEAVETVAEVFRQRGRRVSRLRVSHAFHSPLMEPMLPAFRQVVEGLSFAEPLVPVVSNVTGRIAEAGELTTPDYWVTHVRRAVRFADGVRALRAAGVDRCVEVGPEAVLTGMARTCLDRAEDATVLLVPTARKGRDETLALLTALAHLHTAGTAVDWSGFFAGTGARAVDLPTYAFQRQRYWLAATGAAPAATEDVGLDAADHPLLGAVVTLPDSGGVVLTGRLSVEAQPWLADHVVLGRILLPGAVLVELALAAGEAVDCATLEELTLATPLVLSERGGVQVRVIVGPRTAERRTVTVYSRPEGTRQDWATHATGFLTETVAETAPAGLDEEWPPAGAETLSVEAAYEVFRERGYGYGPVFRGLRAAWRRGEELFAEVALPEEASDEAGRFGLHPALLDATMHAAILNDSTDPGHEDDDGGTVIPFAWNDVSLHAVGAAAVRVRIATAEDGGMDIRVADVTGAPVLTVGSMVGRPVSTEQLGAVPGETGALYGISWVPDTGKGGADARWIPWNEAADAAGAVPDVVVLDCGAADAPGVSDGSVGVPVGVRSVLDRVLGVVQEWLAGERFAGSRLVVVTRGAMPVGVGGSAAAGDVVQAPVWGLVRAALAENPGRFALVDLEQDARVPADVDAAVAAVVSGESEVAVRGGAVLVPRLTRLPDDQAGQDDTHPAGQADSLASIPALDGSGAVLVTGGTGGLGAVVARYLVAERGVRDLVLVSRRGLEAPGAVELAGELRELGAAVRVLACDVSDRGAVRGLVDSLVADGGLLAVVHAAGVGDNGLVGALSPERLEGVLGPKADAAWWLHEATAGLELAAFVLFSSAGGLVLTAGQGNYAAANVFLDALAAWRRAEGLVATSMAFGFWDVGAGLGQYLSQVDRRRMAAQGLPVLSADAGLALFARGLDRGEATVVPLRVDAAALGVRRDEVPALLRGVGAGEACGGCGVAGGRSGWGGFAGWSAGGAWPGGAASDGSASGAGAGGFGAGAWFGGGGRCGAGVPGAGFRLAGRDRTAQPAEHPDRAPAPGDPGLRPPQRPRRHRGHRGGTGRRVPRVRPGRRWDGHGGRHSPRPVVDPDPAPARRGPGRDAARTRRRSRCPAGHRAGRPPGVAGRRRRGRHRLRRARRRNRRDRRNRRARA</sequence>
<feature type="region of interest" description="C-terminal hotdog fold" evidence="8">
    <location>
        <begin position="1388"/>
        <end position="1523"/>
    </location>
</feature>
<evidence type="ECO:0000256" key="6">
    <source>
        <dbReference type="ARBA" id="ARBA00023268"/>
    </source>
</evidence>
<dbReference type="SMART" id="SM01294">
    <property type="entry name" value="PKS_PP_betabranch"/>
    <property type="match status" value="4"/>
</dbReference>
<dbReference type="InterPro" id="IPR020807">
    <property type="entry name" value="PKS_DH"/>
</dbReference>
<protein>
    <submittedName>
        <fullName evidence="13">SDR family NAD(P)-dependent oxidoreductase</fullName>
    </submittedName>
</protein>
<dbReference type="InterPro" id="IPR014031">
    <property type="entry name" value="Ketoacyl_synth_C"/>
</dbReference>
<feature type="domain" description="Ketosynthase family 3 (KS3)" evidence="11">
    <location>
        <begin position="5587"/>
        <end position="6004"/>
    </location>
</feature>
<feature type="active site" description="Proton acceptor; for dehydratase activity" evidence="8">
    <location>
        <position position="3023"/>
    </location>
</feature>
<evidence type="ECO:0000256" key="7">
    <source>
        <dbReference type="ARBA" id="ARBA00023315"/>
    </source>
</evidence>
<dbReference type="PANTHER" id="PTHR43775:SF51">
    <property type="entry name" value="INACTIVE PHENOLPHTHIOCEROL SYNTHESIS POLYKETIDE SYNTHASE TYPE I PKS1-RELATED"/>
    <property type="match status" value="1"/>
</dbReference>
<dbReference type="SUPFAM" id="SSF52151">
    <property type="entry name" value="FabD/lysophospholipase-like"/>
    <property type="match status" value="4"/>
</dbReference>
<dbReference type="InterPro" id="IPR016039">
    <property type="entry name" value="Thiolase-like"/>
</dbReference>
<dbReference type="PROSITE" id="PS50075">
    <property type="entry name" value="CARRIER"/>
    <property type="match status" value="4"/>
</dbReference>
<dbReference type="InterPro" id="IPR009081">
    <property type="entry name" value="PP-bd_ACP"/>
</dbReference>
<dbReference type="PROSITE" id="PS52019">
    <property type="entry name" value="PKS_MFAS_DH"/>
    <property type="match status" value="4"/>
</dbReference>
<evidence type="ECO:0000313" key="13">
    <source>
        <dbReference type="EMBL" id="MFC6500286.1"/>
    </source>
</evidence>
<evidence type="ECO:0000259" key="12">
    <source>
        <dbReference type="PROSITE" id="PS52019"/>
    </source>
</evidence>
<dbReference type="SMART" id="SM00823">
    <property type="entry name" value="PKS_PP"/>
    <property type="match status" value="4"/>
</dbReference>
<dbReference type="InterPro" id="IPR001227">
    <property type="entry name" value="Ac_transferase_dom_sf"/>
</dbReference>
<evidence type="ECO:0000259" key="11">
    <source>
        <dbReference type="PROSITE" id="PS52004"/>
    </source>
</evidence>
<dbReference type="Pfam" id="PF14765">
    <property type="entry name" value="PS-DH"/>
    <property type="match status" value="4"/>
</dbReference>
<feature type="domain" description="Carrier" evidence="10">
    <location>
        <begin position="2006"/>
        <end position="2081"/>
    </location>
</feature>
<dbReference type="SUPFAM" id="SSF53901">
    <property type="entry name" value="Thiolase-like"/>
    <property type="match status" value="4"/>
</dbReference>
<feature type="region of interest" description="N-terminal hotdog fold" evidence="8">
    <location>
        <begin position="6487"/>
        <end position="6609"/>
    </location>
</feature>
<dbReference type="InterPro" id="IPR020806">
    <property type="entry name" value="PKS_PP-bd"/>
</dbReference>
<name>A0ABW1XRF4_STRPL</name>
<feature type="domain" description="Ketosynthase family 3 (KS3)" evidence="11">
    <location>
        <begin position="3828"/>
        <end position="4252"/>
    </location>
</feature>
<dbReference type="EMBL" id="JBHSUW010000001">
    <property type="protein sequence ID" value="MFC6500286.1"/>
    <property type="molecule type" value="Genomic_DNA"/>
</dbReference>
<feature type="compositionally biased region" description="Basic residues" evidence="9">
    <location>
        <begin position="7395"/>
        <end position="7422"/>
    </location>
</feature>
<feature type="region of interest" description="Disordered" evidence="9">
    <location>
        <begin position="7295"/>
        <end position="7422"/>
    </location>
</feature>
<dbReference type="Gene3D" id="3.10.129.110">
    <property type="entry name" value="Polyketide synthase dehydratase"/>
    <property type="match status" value="4"/>
</dbReference>
<dbReference type="SMART" id="SM00826">
    <property type="entry name" value="PKS_DH"/>
    <property type="match status" value="4"/>
</dbReference>
<dbReference type="Gene3D" id="3.40.50.720">
    <property type="entry name" value="NAD(P)-binding Rossmann-like Domain"/>
    <property type="match status" value="5"/>
</dbReference>
<dbReference type="SUPFAM" id="SSF51735">
    <property type="entry name" value="NAD(P)-binding Rossmann-fold domains"/>
    <property type="match status" value="9"/>
</dbReference>
<feature type="active site" description="Proton acceptor; for dehydratase activity" evidence="8">
    <location>
        <position position="6519"/>
    </location>
</feature>
<proteinExistence type="predicted"/>
<dbReference type="CDD" id="cd08956">
    <property type="entry name" value="KR_3_FAS_SDR_x"/>
    <property type="match status" value="5"/>
</dbReference>
<feature type="domain" description="Ketosynthase family 3 (KS3)" evidence="11">
    <location>
        <begin position="356"/>
        <end position="780"/>
    </location>
</feature>
<dbReference type="InterPro" id="IPR049551">
    <property type="entry name" value="PKS_DH_C"/>
</dbReference>
<gene>
    <name evidence="13" type="ORF">ACFQFF_01180</name>
</gene>
<feature type="region of interest" description="C-terminal hotdog fold" evidence="8">
    <location>
        <begin position="6623"/>
        <end position="6767"/>
    </location>
</feature>
<dbReference type="Proteomes" id="UP001596321">
    <property type="component" value="Unassembled WGS sequence"/>
</dbReference>
<dbReference type="Pfam" id="PF21089">
    <property type="entry name" value="PKS_DH_N"/>
    <property type="match status" value="4"/>
</dbReference>
<dbReference type="Pfam" id="PF00109">
    <property type="entry name" value="ketoacyl-synt"/>
    <property type="match status" value="4"/>
</dbReference>
<dbReference type="InterPro" id="IPR050091">
    <property type="entry name" value="PKS_NRPS_Biosynth_Enz"/>
</dbReference>
<keyword evidence="6" id="KW-0511">Multifunctional enzyme</keyword>
<feature type="region of interest" description="Disordered" evidence="9">
    <location>
        <begin position="1339"/>
        <end position="1358"/>
    </location>
</feature>
<keyword evidence="14" id="KW-1185">Reference proteome</keyword>
<feature type="compositionally biased region" description="Basic residues" evidence="9">
    <location>
        <begin position="7319"/>
        <end position="7341"/>
    </location>
</feature>
<feature type="active site" description="Proton donor; for dehydratase activity" evidence="8">
    <location>
        <position position="6684"/>
    </location>
</feature>
<feature type="region of interest" description="Disordered" evidence="9">
    <location>
        <begin position="5623"/>
        <end position="5643"/>
    </location>
</feature>
<dbReference type="Pfam" id="PF02801">
    <property type="entry name" value="Ketoacyl-synt_C"/>
    <property type="match status" value="4"/>
</dbReference>
<feature type="active site" description="Proton donor; for dehydratase activity" evidence="8">
    <location>
        <position position="3187"/>
    </location>
</feature>
<feature type="domain" description="PKS/mFAS DH" evidence="12">
    <location>
        <begin position="2988"/>
        <end position="3261"/>
    </location>
</feature>
<feature type="domain" description="PKS/mFAS DH" evidence="12">
    <location>
        <begin position="1251"/>
        <end position="1523"/>
    </location>
</feature>
<dbReference type="Gene3D" id="3.30.70.3290">
    <property type="match status" value="4"/>
</dbReference>
<accession>A0ABW1XRF4</accession>
<keyword evidence="4" id="KW-0808">Transferase</keyword>
<evidence type="ECO:0000256" key="2">
    <source>
        <dbReference type="ARBA" id="ARBA00022450"/>
    </source>
</evidence>
<feature type="compositionally biased region" description="Basic and acidic residues" evidence="9">
    <location>
        <begin position="7295"/>
        <end position="7306"/>
    </location>
</feature>
<keyword evidence="2" id="KW-0596">Phosphopantetheine</keyword>
<dbReference type="Pfam" id="PF08659">
    <property type="entry name" value="KR"/>
    <property type="match status" value="5"/>
</dbReference>
<evidence type="ECO:0000256" key="8">
    <source>
        <dbReference type="PROSITE-ProRule" id="PRU01363"/>
    </source>
</evidence>
<feature type="compositionally biased region" description="Basic and acidic residues" evidence="9">
    <location>
        <begin position="1349"/>
        <end position="1358"/>
    </location>
</feature>
<comment type="pathway">
    <text evidence="1">Antibiotic biosynthesis.</text>
</comment>
<feature type="region of interest" description="C-terminal hotdog fold" evidence="8">
    <location>
        <begin position="3128"/>
        <end position="3261"/>
    </location>
</feature>
<evidence type="ECO:0000256" key="3">
    <source>
        <dbReference type="ARBA" id="ARBA00022553"/>
    </source>
</evidence>
<evidence type="ECO:0000256" key="9">
    <source>
        <dbReference type="SAM" id="MobiDB-lite"/>
    </source>
</evidence>
<dbReference type="Pfam" id="PF00698">
    <property type="entry name" value="Acyl_transf_1"/>
    <property type="match status" value="4"/>
</dbReference>
<dbReference type="SMART" id="SM00827">
    <property type="entry name" value="PKS_AT"/>
    <property type="match status" value="4"/>
</dbReference>
<dbReference type="SMART" id="SM00822">
    <property type="entry name" value="PKS_KR"/>
    <property type="match status" value="5"/>
</dbReference>
<feature type="region of interest" description="N-terminal hotdog fold" evidence="8">
    <location>
        <begin position="1251"/>
        <end position="1376"/>
    </location>
</feature>
<dbReference type="InterPro" id="IPR014043">
    <property type="entry name" value="Acyl_transferase_dom"/>
</dbReference>